<dbReference type="GO" id="GO:0006032">
    <property type="term" value="P:chitin catabolic process"/>
    <property type="evidence" value="ECO:0007669"/>
    <property type="project" value="TreeGrafter"/>
</dbReference>
<evidence type="ECO:0000259" key="1">
    <source>
        <dbReference type="PROSITE" id="PS51910"/>
    </source>
</evidence>
<dbReference type="EMBL" id="UYRR01031485">
    <property type="protein sequence ID" value="VDK50467.1"/>
    <property type="molecule type" value="Genomic_DNA"/>
</dbReference>
<evidence type="ECO:0000313" key="2">
    <source>
        <dbReference type="EMBL" id="VDK50467.1"/>
    </source>
</evidence>
<dbReference type="OrthoDB" id="76388at2759"/>
<proteinExistence type="predicted"/>
<dbReference type="PROSITE" id="PS51910">
    <property type="entry name" value="GH18_2"/>
    <property type="match status" value="1"/>
</dbReference>
<dbReference type="FunFam" id="3.10.50.10:FF:000008">
    <property type="entry name" value="Chitinase 11"/>
    <property type="match status" value="1"/>
</dbReference>
<reference evidence="2 3" key="2">
    <citation type="submission" date="2018-11" db="EMBL/GenBank/DDBJ databases">
        <authorList>
            <consortium name="Pathogen Informatics"/>
        </authorList>
    </citation>
    <scope>NUCLEOTIDE SEQUENCE [LARGE SCALE GENOMIC DNA]</scope>
</reference>
<sequence length="346" mass="39094">MKKQFVLRAHHPDDTEPGSGGYALVNSLKSRDSKLKTILSIGGKVFGTERFKDMSSSERRRATFINSAIEFVRRYGFDGIDIDWYLPEGQADKDNFSALLRELRAAIEQEASTTGHKRLILTADVAPEKRRIENGYDVHKIEEYLDFVMVMSYDFHGPWEQRTGFNSPLYSQDGLSVHDAATSWESQGMRNCKIVIGIPLYGRGWTLSNSSNTDVGAAGTPSRPTRYICESGVASYYEIREMLASGAQNRWNDEQQVPYLVQDDQWFSYDDEKSVTKKVRYCDGTGISSICQSYRIFESCQSIPNLGYICCCSGQLCNSANRLISSSLPLPMIASFFIILLYRFHA</sequence>
<name>A0A0M3K0H6_ANISI</name>
<feature type="domain" description="GH18" evidence="1">
    <location>
        <begin position="1"/>
        <end position="327"/>
    </location>
</feature>
<dbReference type="InterPro" id="IPR050314">
    <property type="entry name" value="Glycosyl_Hydrlase_18"/>
</dbReference>
<accession>A0A0M3K0H6</accession>
<dbReference type="Gene3D" id="3.10.50.10">
    <property type="match status" value="1"/>
</dbReference>
<dbReference type="SUPFAM" id="SSF54556">
    <property type="entry name" value="Chitinase insertion domain"/>
    <property type="match status" value="1"/>
</dbReference>
<dbReference type="InterPro" id="IPR011583">
    <property type="entry name" value="Chitinase_II/V-like_cat"/>
</dbReference>
<protein>
    <submittedName>
        <fullName evidence="4">Cht7 (inferred by orthology to a D. melanogaster protein)</fullName>
    </submittedName>
</protein>
<dbReference type="GO" id="GO:0008061">
    <property type="term" value="F:chitin binding"/>
    <property type="evidence" value="ECO:0007669"/>
    <property type="project" value="InterPro"/>
</dbReference>
<dbReference type="WBParaSite" id="ASIM_0001431401-mRNA-1">
    <property type="protein sequence ID" value="ASIM_0001431401-mRNA-1"/>
    <property type="gene ID" value="ASIM_0001431401"/>
</dbReference>
<dbReference type="InterPro" id="IPR017853">
    <property type="entry name" value="GH"/>
</dbReference>
<dbReference type="GO" id="GO:0005975">
    <property type="term" value="P:carbohydrate metabolic process"/>
    <property type="evidence" value="ECO:0007669"/>
    <property type="project" value="InterPro"/>
</dbReference>
<dbReference type="SUPFAM" id="SSF51445">
    <property type="entry name" value="(Trans)glycosidases"/>
    <property type="match status" value="1"/>
</dbReference>
<dbReference type="InterPro" id="IPR029070">
    <property type="entry name" value="Chitinase_insertion_sf"/>
</dbReference>
<keyword evidence="3" id="KW-1185">Reference proteome</keyword>
<dbReference type="Pfam" id="PF00704">
    <property type="entry name" value="Glyco_hydro_18"/>
    <property type="match status" value="1"/>
</dbReference>
<dbReference type="InterPro" id="IPR001223">
    <property type="entry name" value="Glyco_hydro18_cat"/>
</dbReference>
<dbReference type="AlphaFoldDB" id="A0A0M3K0H6"/>
<dbReference type="GO" id="GO:0004568">
    <property type="term" value="F:chitinase activity"/>
    <property type="evidence" value="ECO:0007669"/>
    <property type="project" value="TreeGrafter"/>
</dbReference>
<reference evidence="4" key="1">
    <citation type="submission" date="2017-02" db="UniProtKB">
        <authorList>
            <consortium name="WormBaseParasite"/>
        </authorList>
    </citation>
    <scope>IDENTIFICATION</scope>
</reference>
<dbReference type="PANTHER" id="PTHR11177">
    <property type="entry name" value="CHITINASE"/>
    <property type="match status" value="1"/>
</dbReference>
<evidence type="ECO:0000313" key="3">
    <source>
        <dbReference type="Proteomes" id="UP000267096"/>
    </source>
</evidence>
<dbReference type="Proteomes" id="UP000267096">
    <property type="component" value="Unassembled WGS sequence"/>
</dbReference>
<dbReference type="SMART" id="SM00636">
    <property type="entry name" value="Glyco_18"/>
    <property type="match status" value="1"/>
</dbReference>
<organism evidence="4">
    <name type="scientific">Anisakis simplex</name>
    <name type="common">Herring worm</name>
    <dbReference type="NCBI Taxonomy" id="6269"/>
    <lineage>
        <taxon>Eukaryota</taxon>
        <taxon>Metazoa</taxon>
        <taxon>Ecdysozoa</taxon>
        <taxon>Nematoda</taxon>
        <taxon>Chromadorea</taxon>
        <taxon>Rhabditida</taxon>
        <taxon>Spirurina</taxon>
        <taxon>Ascaridomorpha</taxon>
        <taxon>Ascaridoidea</taxon>
        <taxon>Anisakidae</taxon>
        <taxon>Anisakis</taxon>
        <taxon>Anisakis simplex complex</taxon>
    </lineage>
</organism>
<dbReference type="PANTHER" id="PTHR11177:SF400">
    <property type="entry name" value="ENDOCHITINASE-RELATED"/>
    <property type="match status" value="1"/>
</dbReference>
<gene>
    <name evidence="2" type="ORF">ASIM_LOCUS13742</name>
</gene>
<dbReference type="GO" id="GO:0005576">
    <property type="term" value="C:extracellular region"/>
    <property type="evidence" value="ECO:0007669"/>
    <property type="project" value="TreeGrafter"/>
</dbReference>
<dbReference type="Gene3D" id="3.20.20.80">
    <property type="entry name" value="Glycosidases"/>
    <property type="match status" value="1"/>
</dbReference>
<evidence type="ECO:0000313" key="4">
    <source>
        <dbReference type="WBParaSite" id="ASIM_0001431401-mRNA-1"/>
    </source>
</evidence>